<organism evidence="1 2">
    <name type="scientific">Sinorhizobium americanum</name>
    <dbReference type="NCBI Taxonomy" id="194963"/>
    <lineage>
        <taxon>Bacteria</taxon>
        <taxon>Pseudomonadati</taxon>
        <taxon>Pseudomonadota</taxon>
        <taxon>Alphaproteobacteria</taxon>
        <taxon>Hyphomicrobiales</taxon>
        <taxon>Rhizobiaceae</taxon>
        <taxon>Sinorhizobium/Ensifer group</taxon>
        <taxon>Sinorhizobium</taxon>
    </lineage>
</organism>
<proteinExistence type="predicted"/>
<accession>A0A4R2BVY3</accession>
<dbReference type="AlphaFoldDB" id="A0A4R2BVY3"/>
<dbReference type="Proteomes" id="UP000295043">
    <property type="component" value="Unassembled WGS sequence"/>
</dbReference>
<reference evidence="1 2" key="1">
    <citation type="submission" date="2019-03" db="EMBL/GenBank/DDBJ databases">
        <title>Genomic Encyclopedia of Type Strains, Phase IV (KMG-V): Genome sequencing to study the core and pangenomes of soil and plant-associated prokaryotes.</title>
        <authorList>
            <person name="Whitman W."/>
        </authorList>
    </citation>
    <scope>NUCLEOTIDE SEQUENCE [LARGE SCALE GENOMIC DNA]</scope>
    <source>
        <strain evidence="1 2">23C40</strain>
    </source>
</reference>
<name>A0A4R2BVY3_9HYPH</name>
<evidence type="ECO:0000313" key="2">
    <source>
        <dbReference type="Proteomes" id="UP000295043"/>
    </source>
</evidence>
<evidence type="ECO:0000313" key="1">
    <source>
        <dbReference type="EMBL" id="TCN30164.1"/>
    </source>
</evidence>
<protein>
    <submittedName>
        <fullName evidence="1">Uncharacterized protein</fullName>
    </submittedName>
</protein>
<gene>
    <name evidence="1" type="ORF">EV184_10835</name>
</gene>
<comment type="caution">
    <text evidence="1">The sequence shown here is derived from an EMBL/GenBank/DDBJ whole genome shotgun (WGS) entry which is preliminary data.</text>
</comment>
<dbReference type="EMBL" id="SLVU01000008">
    <property type="protein sequence ID" value="TCN30164.1"/>
    <property type="molecule type" value="Genomic_DNA"/>
</dbReference>
<sequence>MNEIQTGRKIRSSALSASKLERSRTVGQPMFFSLPPVIPISSSHATACLRQSYCSSQYRASSRSVSRRTPCDSTLTVSFSGQRVALILHCSKSAAQPCRESTVTICHLQCTARVFASPRLFEPSRRLNRCIKRLRPRSLRSSIETVIERPRSGPSDERTGAPDVTSVVQFGGAHIDMDFPCVWTGWRLYESAALTACPSSKTVRLPGFLPLVEAKSQDRPT</sequence>